<organism evidence="1 2">
    <name type="scientific">Papaver somniferum</name>
    <name type="common">Opium poppy</name>
    <dbReference type="NCBI Taxonomy" id="3469"/>
    <lineage>
        <taxon>Eukaryota</taxon>
        <taxon>Viridiplantae</taxon>
        <taxon>Streptophyta</taxon>
        <taxon>Embryophyta</taxon>
        <taxon>Tracheophyta</taxon>
        <taxon>Spermatophyta</taxon>
        <taxon>Magnoliopsida</taxon>
        <taxon>Ranunculales</taxon>
        <taxon>Papaveraceae</taxon>
        <taxon>Papaveroideae</taxon>
        <taxon>Papaver</taxon>
    </lineage>
</organism>
<name>A0A4Y7K6R5_PAPSO</name>
<sequence>TLFEDDNKNLMMETKELCDWDPKQPCFEVPLNACDWFKDYQPVSMGKQEIEHAYE</sequence>
<evidence type="ECO:0000313" key="2">
    <source>
        <dbReference type="Proteomes" id="UP000316621"/>
    </source>
</evidence>
<dbReference type="STRING" id="3469.A0A4Y7K6R5"/>
<evidence type="ECO:0000313" key="1">
    <source>
        <dbReference type="EMBL" id="RZC68022.1"/>
    </source>
</evidence>
<dbReference type="AlphaFoldDB" id="A0A4Y7K6R5"/>
<feature type="non-terminal residue" evidence="1">
    <location>
        <position position="1"/>
    </location>
</feature>
<reference evidence="1 2" key="1">
    <citation type="journal article" date="2018" name="Science">
        <title>The opium poppy genome and morphinan production.</title>
        <authorList>
            <person name="Guo L."/>
            <person name="Winzer T."/>
            <person name="Yang X."/>
            <person name="Li Y."/>
            <person name="Ning Z."/>
            <person name="He Z."/>
            <person name="Teodor R."/>
            <person name="Lu Y."/>
            <person name="Bowser T.A."/>
            <person name="Graham I.A."/>
            <person name="Ye K."/>
        </authorList>
    </citation>
    <scope>NUCLEOTIDE SEQUENCE [LARGE SCALE GENOMIC DNA]</scope>
    <source>
        <strain evidence="2">cv. HN1</strain>
        <tissue evidence="1">Leaves</tissue>
    </source>
</reference>
<dbReference type="Gramene" id="RZC68022">
    <property type="protein sequence ID" value="RZC68022"/>
    <property type="gene ID" value="C5167_011708"/>
</dbReference>
<accession>A0A4Y7K6R5</accession>
<dbReference type="Proteomes" id="UP000316621">
    <property type="component" value="Chromosome 6"/>
</dbReference>
<proteinExistence type="predicted"/>
<protein>
    <submittedName>
        <fullName evidence="1">Uncharacterized protein</fullName>
    </submittedName>
</protein>
<keyword evidence="2" id="KW-1185">Reference proteome</keyword>
<gene>
    <name evidence="1" type="ORF">C5167_011708</name>
</gene>
<dbReference type="EMBL" id="CM010720">
    <property type="protein sequence ID" value="RZC68022.1"/>
    <property type="molecule type" value="Genomic_DNA"/>
</dbReference>